<organism evidence="4 5">
    <name type="scientific">Hymenobacter chitinivorans DSM 11115</name>
    <dbReference type="NCBI Taxonomy" id="1121954"/>
    <lineage>
        <taxon>Bacteria</taxon>
        <taxon>Pseudomonadati</taxon>
        <taxon>Bacteroidota</taxon>
        <taxon>Cytophagia</taxon>
        <taxon>Cytophagales</taxon>
        <taxon>Hymenobacteraceae</taxon>
        <taxon>Hymenobacter</taxon>
    </lineage>
</organism>
<evidence type="ECO:0000256" key="2">
    <source>
        <dbReference type="SAM" id="SignalP"/>
    </source>
</evidence>
<dbReference type="Proteomes" id="UP000228535">
    <property type="component" value="Unassembled WGS sequence"/>
</dbReference>
<accession>A0A2M9B5R9</accession>
<dbReference type="Gene3D" id="1.20.144.10">
    <property type="entry name" value="Phosphatidic acid phosphatase type 2/haloperoxidase"/>
    <property type="match status" value="1"/>
</dbReference>
<dbReference type="SUPFAM" id="SSF48317">
    <property type="entry name" value="Acid phosphatase/Vanadium-dependent haloperoxidase"/>
    <property type="match status" value="1"/>
</dbReference>
<protein>
    <submittedName>
        <fullName evidence="4">PAP2 superfamily protein</fullName>
    </submittedName>
</protein>
<dbReference type="Pfam" id="PF01569">
    <property type="entry name" value="PAP2"/>
    <property type="match status" value="1"/>
</dbReference>
<dbReference type="RefSeq" id="WP_100338178.1">
    <property type="nucleotide sequence ID" value="NZ_PGFA01000003.1"/>
</dbReference>
<proteinExistence type="predicted"/>
<reference evidence="4 5" key="1">
    <citation type="submission" date="2017-11" db="EMBL/GenBank/DDBJ databases">
        <title>Genomic Encyclopedia of Archaeal and Bacterial Type Strains, Phase II (KMG-II): From Individual Species to Whole Genera.</title>
        <authorList>
            <person name="Goeker M."/>
        </authorList>
    </citation>
    <scope>NUCLEOTIDE SEQUENCE [LARGE SCALE GENOMIC DNA]</scope>
    <source>
        <strain evidence="4 5">DSM 11115</strain>
    </source>
</reference>
<name>A0A2M9B5R9_9BACT</name>
<feature type="domain" description="Phosphatidic acid phosphatase type 2/haloperoxidase" evidence="3">
    <location>
        <begin position="219"/>
        <end position="333"/>
    </location>
</feature>
<feature type="chain" id="PRO_5014799422" evidence="2">
    <location>
        <begin position="29"/>
        <end position="378"/>
    </location>
</feature>
<sequence length="378" mass="41708">MSFFTLPVSISRLLLVAGGLSLGLSATAQDVPTSPPVLVPADSVQQPAPDSSKAVAAVAPADTTGRPPRRSDYRMPSGVTYHYERPKPFRFLLNIPRDVVAYPKFAFQKKNLPMIGGVVVSTVVLYAFDQQILDGAKQLGRHMHLSSASTQTTLFDVPLRYGNGKQLDLEFNYPSNLNSAMYFLGDGWTHLSIAGGFWAYGLIGRDNRASQTASQVMEAVYTNGLVVQVLKHLTGRESPYTTTYPRGKIRLFPNQKTYSQHVPNYDAYPSGHLSTAMATVTVIAENYPEYRFVRPVGYSLMGLLSYAMLNNGVHWASDYPLALALGYGFGKIAVMNGRKEVKRDQETGLLMPQPWYKQVRLTPTGGAGSYGLTMQYRW</sequence>
<evidence type="ECO:0000256" key="1">
    <source>
        <dbReference type="SAM" id="MobiDB-lite"/>
    </source>
</evidence>
<evidence type="ECO:0000313" key="5">
    <source>
        <dbReference type="Proteomes" id="UP000228535"/>
    </source>
</evidence>
<comment type="caution">
    <text evidence="4">The sequence shown here is derived from an EMBL/GenBank/DDBJ whole genome shotgun (WGS) entry which is preliminary data.</text>
</comment>
<dbReference type="OrthoDB" id="1429467at2"/>
<dbReference type="InterPro" id="IPR000326">
    <property type="entry name" value="PAP2/HPO"/>
</dbReference>
<keyword evidence="2" id="KW-0732">Signal</keyword>
<dbReference type="AlphaFoldDB" id="A0A2M9B5R9"/>
<feature type="signal peptide" evidence="2">
    <location>
        <begin position="1"/>
        <end position="28"/>
    </location>
</feature>
<dbReference type="EMBL" id="PGFA01000003">
    <property type="protein sequence ID" value="PJJ53289.1"/>
    <property type="molecule type" value="Genomic_DNA"/>
</dbReference>
<keyword evidence="5" id="KW-1185">Reference proteome</keyword>
<gene>
    <name evidence="4" type="ORF">CLV45_3949</name>
</gene>
<dbReference type="InterPro" id="IPR036938">
    <property type="entry name" value="PAP2/HPO_sf"/>
</dbReference>
<evidence type="ECO:0000259" key="3">
    <source>
        <dbReference type="Pfam" id="PF01569"/>
    </source>
</evidence>
<dbReference type="CDD" id="cd01610">
    <property type="entry name" value="PAP2_like"/>
    <property type="match status" value="1"/>
</dbReference>
<feature type="region of interest" description="Disordered" evidence="1">
    <location>
        <begin position="43"/>
        <end position="75"/>
    </location>
</feature>
<evidence type="ECO:0000313" key="4">
    <source>
        <dbReference type="EMBL" id="PJJ53289.1"/>
    </source>
</evidence>